<dbReference type="CDD" id="cd19925">
    <property type="entry name" value="REC_citrate_TCS"/>
    <property type="match status" value="1"/>
</dbReference>
<keyword evidence="2 9" id="KW-0963">Cytoplasm</keyword>
<dbReference type="Proteomes" id="UP001200430">
    <property type="component" value="Unassembled WGS sequence"/>
</dbReference>
<evidence type="ECO:0000256" key="7">
    <source>
        <dbReference type="ARBA" id="ARBA00023159"/>
    </source>
</evidence>
<feature type="modified residue" description="4-aspartylphosphate" evidence="10">
    <location>
        <position position="56"/>
    </location>
</feature>
<dbReference type="PIRSF" id="PIRSF006171">
    <property type="entry name" value="RR_citrat_malat"/>
    <property type="match status" value="1"/>
</dbReference>
<evidence type="ECO:0000256" key="2">
    <source>
        <dbReference type="ARBA" id="ARBA00022490"/>
    </source>
</evidence>
<keyword evidence="3 10" id="KW-0597">Phosphoprotein</keyword>
<sequence>MSDIRVLIVEDDPMVMDIHKRFVLSIPGFELVGLGANGMDGLKVLEQRSVDLVILDIYMPELDGLETLHEIRRRRRNVDVIVVSAAHETDTVRDVMRFGAFDYIVKPFTYERFKEAMEGYLLYWAQKGDLDQGAIDRIMRRGAREKRDRCLPKGLGSVQLDRVRSILMEEEGALSADEVAVRAGVSRVTARRYLEYLVSINRAAVEPLHRDVGRPVNLYRLLDAKGGDCS</sequence>
<proteinExistence type="predicted"/>
<dbReference type="InterPro" id="IPR048714">
    <property type="entry name" value="DpiA-like_HTH"/>
</dbReference>
<dbReference type="InterPro" id="IPR001789">
    <property type="entry name" value="Sig_transdc_resp-reg_receiver"/>
</dbReference>
<comment type="subcellular location">
    <subcellularLocation>
        <location evidence="1 9">Cytoplasm</location>
    </subcellularLocation>
</comment>
<evidence type="ECO:0000256" key="3">
    <source>
        <dbReference type="ARBA" id="ARBA00022553"/>
    </source>
</evidence>
<dbReference type="Pfam" id="PF20714">
    <property type="entry name" value="HTH_64"/>
    <property type="match status" value="1"/>
</dbReference>
<dbReference type="PROSITE" id="PS50110">
    <property type="entry name" value="RESPONSE_REGULATORY"/>
    <property type="match status" value="1"/>
</dbReference>
<dbReference type="PANTHER" id="PTHR45526:SF1">
    <property type="entry name" value="TRANSCRIPTIONAL REGULATORY PROTEIN DCUR-RELATED"/>
    <property type="match status" value="1"/>
</dbReference>
<dbReference type="RefSeq" id="WP_236100131.1">
    <property type="nucleotide sequence ID" value="NZ_JAKGUD010000015.1"/>
</dbReference>
<comment type="caution">
    <text evidence="12">The sequence shown here is derived from an EMBL/GenBank/DDBJ whole genome shotgun (WGS) entry which is preliminary data.</text>
</comment>
<keyword evidence="4 9" id="KW-0902">Two-component regulatory system</keyword>
<evidence type="ECO:0000256" key="5">
    <source>
        <dbReference type="ARBA" id="ARBA00023015"/>
    </source>
</evidence>
<gene>
    <name evidence="12" type="ORF">L2W38_11475</name>
</gene>
<dbReference type="InterPro" id="IPR011006">
    <property type="entry name" value="CheY-like_superfamily"/>
</dbReference>
<dbReference type="SMART" id="SM00448">
    <property type="entry name" value="REC"/>
    <property type="match status" value="1"/>
</dbReference>
<evidence type="ECO:0000313" key="12">
    <source>
        <dbReference type="EMBL" id="MCF4143432.1"/>
    </source>
</evidence>
<evidence type="ECO:0000256" key="4">
    <source>
        <dbReference type="ARBA" id="ARBA00023012"/>
    </source>
</evidence>
<evidence type="ECO:0000313" key="13">
    <source>
        <dbReference type="Proteomes" id="UP001200430"/>
    </source>
</evidence>
<evidence type="ECO:0000256" key="10">
    <source>
        <dbReference type="PROSITE-ProRule" id="PRU00169"/>
    </source>
</evidence>
<feature type="domain" description="Response regulatory" evidence="11">
    <location>
        <begin position="5"/>
        <end position="121"/>
    </location>
</feature>
<reference evidence="12 13" key="1">
    <citation type="submission" date="2022-01" db="EMBL/GenBank/DDBJ databases">
        <title>Dethiosulfovibrio faecalis sp. nov., a novel proteolytic, non-sulfur-reducing bacterium isolated from a marine aquaculture solid waste bioreactor.</title>
        <authorList>
            <person name="Grabowski S."/>
            <person name="Apolinario E."/>
            <person name="Schneider N."/>
            <person name="Marshall C.W."/>
            <person name="Sowers K.R."/>
        </authorList>
    </citation>
    <scope>NUCLEOTIDE SEQUENCE [LARGE SCALE GENOMIC DNA]</scope>
    <source>
        <strain evidence="12 13">DSM 12537</strain>
    </source>
</reference>
<evidence type="ECO:0000256" key="1">
    <source>
        <dbReference type="ARBA" id="ARBA00004496"/>
    </source>
</evidence>
<dbReference type="Gene3D" id="3.40.50.2300">
    <property type="match status" value="1"/>
</dbReference>
<evidence type="ECO:0000256" key="6">
    <source>
        <dbReference type="ARBA" id="ARBA00023125"/>
    </source>
</evidence>
<keyword evidence="6 9" id="KW-0238">DNA-binding</keyword>
<dbReference type="SUPFAM" id="SSF52172">
    <property type="entry name" value="CheY-like"/>
    <property type="match status" value="1"/>
</dbReference>
<evidence type="ECO:0000256" key="8">
    <source>
        <dbReference type="ARBA" id="ARBA00023163"/>
    </source>
</evidence>
<accession>A0ABS9ETK6</accession>
<evidence type="ECO:0000259" key="11">
    <source>
        <dbReference type="PROSITE" id="PS50110"/>
    </source>
</evidence>
<dbReference type="InterPro" id="IPR024187">
    <property type="entry name" value="Sig_transdc_resp-reg_cit/mal"/>
</dbReference>
<dbReference type="Pfam" id="PF00072">
    <property type="entry name" value="Response_reg"/>
    <property type="match status" value="1"/>
</dbReference>
<keyword evidence="7 9" id="KW-0010">Activator</keyword>
<keyword evidence="8 9" id="KW-0804">Transcription</keyword>
<protein>
    <recommendedName>
        <fullName evidence="9">Transcriptional regulatory protein</fullName>
    </recommendedName>
</protein>
<name>A0ABS9ETK6_9BACT</name>
<organism evidence="12 13">
    <name type="scientific">Dethiosulfovibrio marinus</name>
    <dbReference type="NCBI Taxonomy" id="133532"/>
    <lineage>
        <taxon>Bacteria</taxon>
        <taxon>Thermotogati</taxon>
        <taxon>Synergistota</taxon>
        <taxon>Synergistia</taxon>
        <taxon>Synergistales</taxon>
        <taxon>Dethiosulfovibrionaceae</taxon>
        <taxon>Dethiosulfovibrio</taxon>
    </lineage>
</organism>
<evidence type="ECO:0000256" key="9">
    <source>
        <dbReference type="PIRNR" id="PIRNR006171"/>
    </source>
</evidence>
<dbReference type="EMBL" id="JAKGUD010000015">
    <property type="protein sequence ID" value="MCF4143432.1"/>
    <property type="molecule type" value="Genomic_DNA"/>
</dbReference>
<dbReference type="InterPro" id="IPR051271">
    <property type="entry name" value="2C-system_Tx_regulators"/>
</dbReference>
<dbReference type="PANTHER" id="PTHR45526">
    <property type="entry name" value="TRANSCRIPTIONAL REGULATORY PROTEIN DPIA"/>
    <property type="match status" value="1"/>
</dbReference>
<keyword evidence="13" id="KW-1185">Reference proteome</keyword>
<keyword evidence="5 9" id="KW-0805">Transcription regulation</keyword>